<keyword evidence="7" id="KW-0645">Protease</keyword>
<evidence type="ECO:0000313" key="15">
    <source>
        <dbReference type="EMBL" id="NCI51505.1"/>
    </source>
</evidence>
<evidence type="ECO:0000256" key="11">
    <source>
        <dbReference type="ARBA" id="ARBA00023049"/>
    </source>
</evidence>
<reference evidence="15 16" key="1">
    <citation type="submission" date="2020-01" db="EMBL/GenBank/DDBJ databases">
        <title>Genome analysis.</title>
        <authorList>
            <person name="Wu S."/>
            <person name="Wang G."/>
        </authorList>
    </citation>
    <scope>NUCLEOTIDE SEQUENCE [LARGE SCALE GENOMIC DNA]</scope>
    <source>
        <strain evidence="15 16">SYL130</strain>
    </source>
</reference>
<name>A0ABW9ZWI8_9BACT</name>
<dbReference type="Gene3D" id="1.25.10.10">
    <property type="entry name" value="Leucine-rich Repeat Variant"/>
    <property type="match status" value="1"/>
</dbReference>
<feature type="domain" description="Aminopeptidase N-like N-terminal" evidence="14">
    <location>
        <begin position="39"/>
        <end position="228"/>
    </location>
</feature>
<dbReference type="Pfam" id="PF01433">
    <property type="entry name" value="Peptidase_M1"/>
    <property type="match status" value="1"/>
</dbReference>
<evidence type="ECO:0000256" key="1">
    <source>
        <dbReference type="ARBA" id="ARBA00000098"/>
    </source>
</evidence>
<dbReference type="PANTHER" id="PTHR11533:SF174">
    <property type="entry name" value="PUROMYCIN-SENSITIVE AMINOPEPTIDASE-RELATED"/>
    <property type="match status" value="1"/>
</dbReference>
<keyword evidence="12" id="KW-0732">Signal</keyword>
<gene>
    <name evidence="15" type="ORF">GWC95_16365</name>
</gene>
<keyword evidence="8" id="KW-0479">Metal-binding</keyword>
<evidence type="ECO:0000256" key="5">
    <source>
        <dbReference type="ARBA" id="ARBA00015611"/>
    </source>
</evidence>
<evidence type="ECO:0000256" key="8">
    <source>
        <dbReference type="ARBA" id="ARBA00022723"/>
    </source>
</evidence>
<dbReference type="SUPFAM" id="SSF48371">
    <property type="entry name" value="ARM repeat"/>
    <property type="match status" value="1"/>
</dbReference>
<dbReference type="CDD" id="cd09603">
    <property type="entry name" value="M1_APN_like"/>
    <property type="match status" value="1"/>
</dbReference>
<dbReference type="SUPFAM" id="SSF63737">
    <property type="entry name" value="Leukotriene A4 hydrolase N-terminal domain"/>
    <property type="match status" value="1"/>
</dbReference>
<feature type="chain" id="PRO_5045538888" description="Aminopeptidase N" evidence="12">
    <location>
        <begin position="19"/>
        <end position="816"/>
    </location>
</feature>
<evidence type="ECO:0000259" key="14">
    <source>
        <dbReference type="Pfam" id="PF17900"/>
    </source>
</evidence>
<dbReference type="Gene3D" id="1.10.390.10">
    <property type="entry name" value="Neutral Protease Domain 2"/>
    <property type="match status" value="1"/>
</dbReference>
<dbReference type="Pfam" id="PF17900">
    <property type="entry name" value="Peptidase_M1_N"/>
    <property type="match status" value="1"/>
</dbReference>
<dbReference type="InterPro" id="IPR016024">
    <property type="entry name" value="ARM-type_fold"/>
</dbReference>
<evidence type="ECO:0000259" key="13">
    <source>
        <dbReference type="Pfam" id="PF01433"/>
    </source>
</evidence>
<evidence type="ECO:0000313" key="16">
    <source>
        <dbReference type="Proteomes" id="UP000753802"/>
    </source>
</evidence>
<dbReference type="InterPro" id="IPR001930">
    <property type="entry name" value="Peptidase_M1"/>
</dbReference>
<evidence type="ECO:0000256" key="6">
    <source>
        <dbReference type="ARBA" id="ARBA00022438"/>
    </source>
</evidence>
<dbReference type="Gene3D" id="2.60.40.1730">
    <property type="entry name" value="tricorn interacting facor f3 domain"/>
    <property type="match status" value="1"/>
</dbReference>
<keyword evidence="6" id="KW-0031">Aminopeptidase</keyword>
<feature type="domain" description="Peptidase M1 membrane alanine aminopeptidase" evidence="13">
    <location>
        <begin position="266"/>
        <end position="472"/>
    </location>
</feature>
<dbReference type="PRINTS" id="PR00756">
    <property type="entry name" value="ALADIPTASE"/>
</dbReference>
<dbReference type="InterPro" id="IPR042097">
    <property type="entry name" value="Aminopeptidase_N-like_N_sf"/>
</dbReference>
<evidence type="ECO:0000256" key="12">
    <source>
        <dbReference type="SAM" id="SignalP"/>
    </source>
</evidence>
<dbReference type="SUPFAM" id="SSF55486">
    <property type="entry name" value="Metalloproteases ('zincins'), catalytic domain"/>
    <property type="match status" value="1"/>
</dbReference>
<keyword evidence="10" id="KW-0862">Zinc</keyword>
<dbReference type="InterPro" id="IPR045357">
    <property type="entry name" value="Aminopeptidase_N-like_N"/>
</dbReference>
<evidence type="ECO:0000256" key="9">
    <source>
        <dbReference type="ARBA" id="ARBA00022801"/>
    </source>
</evidence>
<dbReference type="InterPro" id="IPR050344">
    <property type="entry name" value="Peptidase_M1_aminopeptidases"/>
</dbReference>
<keyword evidence="16" id="KW-1185">Reference proteome</keyword>
<organism evidence="15 16">
    <name type="scientific">Sediminibacterium roseum</name>
    <dbReference type="NCBI Taxonomy" id="1978412"/>
    <lineage>
        <taxon>Bacteria</taxon>
        <taxon>Pseudomonadati</taxon>
        <taxon>Bacteroidota</taxon>
        <taxon>Chitinophagia</taxon>
        <taxon>Chitinophagales</taxon>
        <taxon>Chitinophagaceae</taxon>
        <taxon>Sediminibacterium</taxon>
    </lineage>
</organism>
<dbReference type="InterPro" id="IPR014782">
    <property type="entry name" value="Peptidase_M1_dom"/>
</dbReference>
<sequence length="816" mass="92300">MKYLLSAFFVMLVCTSNAQPGNSSAQYRQTEEKINDLVHTKLELRFDYSKAWAIGKAWITLHPHFYPTDSLRLDAKGMTINSVSLVSKGKNIRLKFAYDAMNLRISLDKTYKGGENYTVFIDYIAKPNEYKAVHPSLMPGEKGLYFINNNNAIKNKPVQIWSQGETEANSYWFPTIDKPNQKTTNEITLTVPSKYTTLSNGLLTSQKTNSDGTRTDTWKMDLPHAPYLLFIGIGEYAVVKDKYKNKEVSYYVEKEYEPFARRIFGHTPEMIAFFSRITGVDFPWQKYAQITGRDYIFGAMENTTATLHEEGAQLDARQLSEGNAWEDIIAHELFHQWFGDYVTAESWSNTTVNESFADYSETLWNEYKYGKEAGQETIYNNRQTYFANPANRKLSLVRFAYDNAIEAFDEVSYQKGGSILHMLRNYVGDSAFFRSLNVYLSANKFGNGEVHQLRLAFEQVTGQDLNWFFNQWYYRPGNPKVDISYAYNNGSASVIFKQLQPDLFILPMAIDVYERGAKKRYQVWAKNAVDTFTFPVNGKPDFINVDADKVLVMEKTDNMSADNAKFQYRTAGAQSHIDRREAAYYFVQRKQAAQETGFVKELLKDKNPGIRSRTLINAVNMGNDTIREAMEPLVKELLQKDPSAKVRRAAITSLLKYRNYEAYKPLFIAAVSDSSYSVAGGALTAVSMVDSVGGLLLARSLMLKPAKGELLSSIVDKLASYGDDKDFAYVYDVFEHAGTSARFGLLDGLATALTRTKDAADVRKQVDVIIDFRDGLPAFLASGVPQVNGYLKAIAQAQRSMGNAALADYIETKLPK</sequence>
<accession>A0ABW9ZWI8</accession>
<evidence type="ECO:0000256" key="7">
    <source>
        <dbReference type="ARBA" id="ARBA00022670"/>
    </source>
</evidence>
<dbReference type="InterPro" id="IPR011989">
    <property type="entry name" value="ARM-like"/>
</dbReference>
<evidence type="ECO:0000256" key="3">
    <source>
        <dbReference type="ARBA" id="ARBA00010136"/>
    </source>
</evidence>
<comment type="cofactor">
    <cofactor evidence="2">
        <name>Zn(2+)</name>
        <dbReference type="ChEBI" id="CHEBI:29105"/>
    </cofactor>
</comment>
<dbReference type="RefSeq" id="WP_161819786.1">
    <property type="nucleotide sequence ID" value="NZ_JAACJS010000015.1"/>
</dbReference>
<proteinExistence type="inferred from homology"/>
<comment type="catalytic activity">
    <reaction evidence="1">
        <text>Release of an N-terminal amino acid, Xaa-|-Yaa- from a peptide, amide or arylamide. Xaa is preferably Ala, but may be most amino acids including Pro (slow action). When a terminal hydrophobic residue is followed by a prolyl residue, the two may be released as an intact Xaa-Pro dipeptide.</text>
        <dbReference type="EC" id="3.4.11.2"/>
    </reaction>
</comment>
<dbReference type="PANTHER" id="PTHR11533">
    <property type="entry name" value="PROTEASE M1 ZINC METALLOPROTEASE"/>
    <property type="match status" value="1"/>
</dbReference>
<evidence type="ECO:0000256" key="2">
    <source>
        <dbReference type="ARBA" id="ARBA00001947"/>
    </source>
</evidence>
<feature type="signal peptide" evidence="12">
    <location>
        <begin position="1"/>
        <end position="18"/>
    </location>
</feature>
<comment type="similarity">
    <text evidence="3">Belongs to the peptidase M1 family.</text>
</comment>
<protein>
    <recommendedName>
        <fullName evidence="5">Aminopeptidase N</fullName>
        <ecNumber evidence="4">3.4.11.2</ecNumber>
    </recommendedName>
</protein>
<evidence type="ECO:0000256" key="4">
    <source>
        <dbReference type="ARBA" id="ARBA00012564"/>
    </source>
</evidence>
<dbReference type="EC" id="3.4.11.2" evidence="4"/>
<keyword evidence="11" id="KW-0482">Metalloprotease</keyword>
<dbReference type="EMBL" id="JAACJS010000015">
    <property type="protein sequence ID" value="NCI51505.1"/>
    <property type="molecule type" value="Genomic_DNA"/>
</dbReference>
<keyword evidence="9" id="KW-0378">Hydrolase</keyword>
<dbReference type="Proteomes" id="UP000753802">
    <property type="component" value="Unassembled WGS sequence"/>
</dbReference>
<evidence type="ECO:0000256" key="10">
    <source>
        <dbReference type="ARBA" id="ARBA00022833"/>
    </source>
</evidence>
<dbReference type="InterPro" id="IPR027268">
    <property type="entry name" value="Peptidase_M4/M1_CTD_sf"/>
</dbReference>
<comment type="caution">
    <text evidence="15">The sequence shown here is derived from an EMBL/GenBank/DDBJ whole genome shotgun (WGS) entry which is preliminary data.</text>
</comment>